<evidence type="ECO:0000313" key="3">
    <source>
        <dbReference type="EMBL" id="KOY16545.1"/>
    </source>
</evidence>
<dbReference type="Proteomes" id="UP000037688">
    <property type="component" value="Unassembled WGS sequence"/>
</dbReference>
<dbReference type="RefSeq" id="WP_053780982.1">
    <property type="nucleotide sequence ID" value="NZ_LITU01000053.1"/>
</dbReference>
<evidence type="ECO:0000313" key="4">
    <source>
        <dbReference type="Proteomes" id="UP000037688"/>
    </source>
</evidence>
<dbReference type="EMBL" id="LITU01000053">
    <property type="protein sequence ID" value="KOY16545.1"/>
    <property type="molecule type" value="Genomic_DNA"/>
</dbReference>
<protein>
    <recommendedName>
        <fullName evidence="2">Copper amine oxidase-like N-terminal domain-containing protein</fullName>
    </recommendedName>
</protein>
<keyword evidence="4" id="KW-1185">Reference proteome</keyword>
<dbReference type="Pfam" id="PF07833">
    <property type="entry name" value="Cu_amine_oxidN1"/>
    <property type="match status" value="1"/>
</dbReference>
<feature type="signal peptide" evidence="1">
    <location>
        <begin position="1"/>
        <end position="23"/>
    </location>
</feature>
<dbReference type="InterPro" id="IPR047111">
    <property type="entry name" value="YbaP-like"/>
</dbReference>
<organism evidence="3 4">
    <name type="scientific">Paenibacillus xylanivorans</name>
    <dbReference type="NCBI Taxonomy" id="1705561"/>
    <lineage>
        <taxon>Bacteria</taxon>
        <taxon>Bacillati</taxon>
        <taxon>Bacillota</taxon>
        <taxon>Bacilli</taxon>
        <taxon>Bacillales</taxon>
        <taxon>Paenibacillaceae</taxon>
        <taxon>Paenibacillus</taxon>
    </lineage>
</organism>
<evidence type="ECO:0000259" key="2">
    <source>
        <dbReference type="Pfam" id="PF07833"/>
    </source>
</evidence>
<dbReference type="InterPro" id="IPR036582">
    <property type="entry name" value="Mao_N_sf"/>
</dbReference>
<dbReference type="InterPro" id="IPR012854">
    <property type="entry name" value="Cu_amine_oxidase-like_N"/>
</dbReference>
<dbReference type="OrthoDB" id="357294at2"/>
<dbReference type="Gene3D" id="3.30.457.10">
    <property type="entry name" value="Copper amine oxidase-like, N-terminal domain"/>
    <property type="match status" value="1"/>
</dbReference>
<name>A0A0N0C502_9BACL</name>
<reference evidence="3 4" key="1">
    <citation type="submission" date="2015-08" db="EMBL/GenBank/DDBJ databases">
        <title>Draft genome sequence of cellulolytic and xylanolytic Paenibacillus sp. A59, isolated from a decaying forest soil from Patagonia, Argentina.</title>
        <authorList>
            <person name="Ghio S."/>
            <person name="Caceres A.M."/>
            <person name="Talia P."/>
            <person name="Grasso D."/>
            <person name="Campos E."/>
        </authorList>
    </citation>
    <scope>NUCLEOTIDE SEQUENCE [LARGE SCALE GENOMIC DNA]</scope>
    <source>
        <strain evidence="3 4">A59</strain>
    </source>
</reference>
<dbReference type="PANTHER" id="PTHR40590:SF1">
    <property type="entry name" value="CYTOPLASMIC PROTEIN"/>
    <property type="match status" value="1"/>
</dbReference>
<comment type="caution">
    <text evidence="3">The sequence shown here is derived from an EMBL/GenBank/DDBJ whole genome shotgun (WGS) entry which is preliminary data.</text>
</comment>
<feature type="domain" description="Copper amine oxidase-like N-terminal" evidence="2">
    <location>
        <begin position="32"/>
        <end position="138"/>
    </location>
</feature>
<dbReference type="AlphaFoldDB" id="A0A0N0C502"/>
<sequence>MKKITASILSLCLLTSGLSSVHAAEKALSISLNGEAIQFNQSPAVVEQGVTFVPVRLLLEKLNVNVKWDKATRTVTGIKDGRSLSLKVGSTNAIANGQAVDLDAAPKQIRNVTYVPLRFVAETAGYQVAWNQTLRQVSLTSKHQSDESQGFLWKVEHKGNTVYLLGSIHYVQEGLYPLRPEIENALKAADYLGVEVDLSKIAPEELQKHILDLGIYKDGTTLKDHISPDTYDKVTALLKANGLPENSFDSFKPWFVQQNILGIIVGNEGYQSEIGIDQYLIDKANQANKPVVSLETIDSQFQTNNNYSDALQEKLLLQTVDPSAPVTLAPNGGIDDLSKMWIEGDDNALNEYTNSSDWDAEYHKALLTDRNVDMAEKIKGYLNSDKKETYIVVLGMLHMLGDQGVVPLLEKEGFTLERK</sequence>
<gene>
    <name evidence="3" type="ORF">AMS66_11900</name>
</gene>
<dbReference type="PANTHER" id="PTHR40590">
    <property type="entry name" value="CYTOPLASMIC PROTEIN-RELATED"/>
    <property type="match status" value="1"/>
</dbReference>
<feature type="chain" id="PRO_5005845421" description="Copper amine oxidase-like N-terminal domain-containing protein" evidence="1">
    <location>
        <begin position="24"/>
        <end position="419"/>
    </location>
</feature>
<dbReference type="Pfam" id="PF01963">
    <property type="entry name" value="TraB_PrgY_gumN"/>
    <property type="match status" value="1"/>
</dbReference>
<keyword evidence="1" id="KW-0732">Signal</keyword>
<dbReference type="CDD" id="cd14789">
    <property type="entry name" value="Tiki"/>
    <property type="match status" value="1"/>
</dbReference>
<accession>A0A0N0C502</accession>
<dbReference type="SUPFAM" id="SSF55383">
    <property type="entry name" value="Copper amine oxidase, domain N"/>
    <property type="match status" value="1"/>
</dbReference>
<evidence type="ECO:0000256" key="1">
    <source>
        <dbReference type="SAM" id="SignalP"/>
    </source>
</evidence>
<dbReference type="InterPro" id="IPR002816">
    <property type="entry name" value="TraB/PrgY/GumN_fam"/>
</dbReference>
<proteinExistence type="predicted"/>
<dbReference type="PATRIC" id="fig|1705561.3.peg.2261"/>